<organism evidence="2 3">
    <name type="scientific">Obba rivulosa</name>
    <dbReference type="NCBI Taxonomy" id="1052685"/>
    <lineage>
        <taxon>Eukaryota</taxon>
        <taxon>Fungi</taxon>
        <taxon>Dikarya</taxon>
        <taxon>Basidiomycota</taxon>
        <taxon>Agaricomycotina</taxon>
        <taxon>Agaricomycetes</taxon>
        <taxon>Polyporales</taxon>
        <taxon>Gelatoporiaceae</taxon>
        <taxon>Obba</taxon>
    </lineage>
</organism>
<reference evidence="2 3" key="1">
    <citation type="submission" date="2016-07" db="EMBL/GenBank/DDBJ databases">
        <title>Draft genome of the white-rot fungus Obba rivulosa 3A-2.</title>
        <authorList>
            <consortium name="DOE Joint Genome Institute"/>
            <person name="Miettinen O."/>
            <person name="Riley R."/>
            <person name="Acob R."/>
            <person name="Barry K."/>
            <person name="Cullen D."/>
            <person name="De Vries R."/>
            <person name="Hainaut M."/>
            <person name="Hatakka A."/>
            <person name="Henrissat B."/>
            <person name="Hilden K."/>
            <person name="Kuo R."/>
            <person name="Labutti K."/>
            <person name="Lipzen A."/>
            <person name="Makela M.R."/>
            <person name="Sandor L."/>
            <person name="Spatafora J.W."/>
            <person name="Grigoriev I.V."/>
            <person name="Hibbett D.S."/>
        </authorList>
    </citation>
    <scope>NUCLEOTIDE SEQUENCE [LARGE SCALE GENOMIC DNA]</scope>
    <source>
        <strain evidence="2 3">3A-2</strain>
    </source>
</reference>
<protein>
    <submittedName>
        <fullName evidence="2">Uncharacterized protein</fullName>
    </submittedName>
</protein>
<dbReference type="EMBL" id="KV722549">
    <property type="protein sequence ID" value="OCH86017.1"/>
    <property type="molecule type" value="Genomic_DNA"/>
</dbReference>
<proteinExistence type="predicted"/>
<keyword evidence="1" id="KW-0812">Transmembrane</keyword>
<keyword evidence="1" id="KW-0472">Membrane</keyword>
<sequence length="292" mass="33793">MREYIRFYFDTLHSSRVFVVWLLTHVLFLEKDRLKAMFAKDEFNGIEEIKMRYEIVSNPLSTTAQVKEAPNWLDLLYHPPRNPITPISDAEFLTFVDGAFLERLDDAFRKAYKECDTDNIGLVSTEQKQALVAYRQSVLYVQRISSRIYFTLRYHPSRGFLPDPFMTRSVLRYGETFMDSMAAGIDEVSRWFEPTIDYKFLGRSQLFSGSLSAMFVAIASNKVLSRHANSNNLKHDYNGCPKERSGGSHWFLPVKHYAEWPTAHALGACMPIARLMWLHRCPHCPDLCTVPA</sequence>
<dbReference type="AlphaFoldDB" id="A0A8E2ASQ0"/>
<feature type="transmembrane region" description="Helical" evidence="1">
    <location>
        <begin position="12"/>
        <end position="29"/>
    </location>
</feature>
<keyword evidence="3" id="KW-1185">Reference proteome</keyword>
<gene>
    <name evidence="2" type="ORF">OBBRIDRAFT_268524</name>
</gene>
<evidence type="ECO:0000256" key="1">
    <source>
        <dbReference type="SAM" id="Phobius"/>
    </source>
</evidence>
<dbReference type="OrthoDB" id="2672326at2759"/>
<dbReference type="Proteomes" id="UP000250043">
    <property type="component" value="Unassembled WGS sequence"/>
</dbReference>
<evidence type="ECO:0000313" key="2">
    <source>
        <dbReference type="EMBL" id="OCH86017.1"/>
    </source>
</evidence>
<accession>A0A8E2ASQ0</accession>
<keyword evidence="1" id="KW-1133">Transmembrane helix</keyword>
<evidence type="ECO:0000313" key="3">
    <source>
        <dbReference type="Proteomes" id="UP000250043"/>
    </source>
</evidence>
<name>A0A8E2ASQ0_9APHY</name>